<dbReference type="CDD" id="cd00303">
    <property type="entry name" value="retropepsin_like"/>
    <property type="match status" value="1"/>
</dbReference>
<dbReference type="EMBL" id="CAMAPE010000005">
    <property type="protein sequence ID" value="CAH9068042.1"/>
    <property type="molecule type" value="Genomic_DNA"/>
</dbReference>
<dbReference type="PROSITE" id="PS50878">
    <property type="entry name" value="RT_POL"/>
    <property type="match status" value="1"/>
</dbReference>
<dbReference type="SUPFAM" id="SSF50630">
    <property type="entry name" value="Acid proteases"/>
    <property type="match status" value="1"/>
</dbReference>
<evidence type="ECO:0000313" key="10">
    <source>
        <dbReference type="Proteomes" id="UP001152484"/>
    </source>
</evidence>
<keyword evidence="3" id="KW-0548">Nucleotidyltransferase</keyword>
<dbReference type="GO" id="GO:0003964">
    <property type="term" value="F:RNA-directed DNA polymerase activity"/>
    <property type="evidence" value="ECO:0007669"/>
    <property type="project" value="UniProtKB-KW"/>
</dbReference>
<dbReference type="InterPro" id="IPR021109">
    <property type="entry name" value="Peptidase_aspartic_dom_sf"/>
</dbReference>
<dbReference type="FunFam" id="3.10.10.10:FF:000007">
    <property type="entry name" value="Retrovirus-related Pol polyprotein from transposon 17.6-like Protein"/>
    <property type="match status" value="1"/>
</dbReference>
<dbReference type="Gene3D" id="3.30.70.270">
    <property type="match status" value="1"/>
</dbReference>
<keyword evidence="4" id="KW-0540">Nuclease</keyword>
<dbReference type="CDD" id="cd01647">
    <property type="entry name" value="RT_LTR"/>
    <property type="match status" value="1"/>
</dbReference>
<dbReference type="InterPro" id="IPR000477">
    <property type="entry name" value="RT_dom"/>
</dbReference>
<evidence type="ECO:0000259" key="8">
    <source>
        <dbReference type="PROSITE" id="PS50878"/>
    </source>
</evidence>
<dbReference type="Proteomes" id="UP001152484">
    <property type="component" value="Unassembled WGS sequence"/>
</dbReference>
<feature type="domain" description="Reverse transcriptase" evidence="8">
    <location>
        <begin position="249"/>
        <end position="378"/>
    </location>
</feature>
<dbReference type="OrthoDB" id="1719340at2759"/>
<dbReference type="InterPro" id="IPR053134">
    <property type="entry name" value="RNA-dir_DNA_polymerase"/>
</dbReference>
<keyword evidence="6" id="KW-0378">Hydrolase</keyword>
<evidence type="ECO:0000256" key="5">
    <source>
        <dbReference type="ARBA" id="ARBA00022759"/>
    </source>
</evidence>
<dbReference type="InterPro" id="IPR001969">
    <property type="entry name" value="Aspartic_peptidase_AS"/>
</dbReference>
<sequence length="378" mass="43174">MESKSMQLSLMSKEGIPSLRAFKVKGYLKWKLGEQEVDVLIDSGATHNFISQGLVNQLKIPYQTIKGYKVQIGNGDRIANNGRCEGLALCLQKALIQQHFYILDLGEQIVLGMEWLASLGDVEVNFQKQTIRWKEHGQEQLVQGDPQLNSLEVSLTTMTQILQDAGDGYLVFCEGISVVPVEGEAEDDTWKQLLDEFPEVVQPRKQLPPRRSCDHAIHIQEGACIPNIRPYRYPQYQKTEIERIIKEMLNEGIIQHSNSPYSSPILLAKKKDGGWRFCGDYRALNKITIPDKYPIPIIEELLDELGGATIFSKLDLKSGYHQIRMKEEDRQKTAFRTHEGHYEYLVMPFGLTNAPSTFQALMNQVLRPFLRKFALVFF</sequence>
<dbReference type="InterPro" id="IPR043128">
    <property type="entry name" value="Rev_trsase/Diguanyl_cyclase"/>
</dbReference>
<keyword evidence="10" id="KW-1185">Reference proteome</keyword>
<keyword evidence="2" id="KW-0808">Transferase</keyword>
<organism evidence="9 10">
    <name type="scientific">Cuscuta europaea</name>
    <name type="common">European dodder</name>
    <dbReference type="NCBI Taxonomy" id="41803"/>
    <lineage>
        <taxon>Eukaryota</taxon>
        <taxon>Viridiplantae</taxon>
        <taxon>Streptophyta</taxon>
        <taxon>Embryophyta</taxon>
        <taxon>Tracheophyta</taxon>
        <taxon>Spermatophyta</taxon>
        <taxon>Magnoliopsida</taxon>
        <taxon>eudicotyledons</taxon>
        <taxon>Gunneridae</taxon>
        <taxon>Pentapetalae</taxon>
        <taxon>asterids</taxon>
        <taxon>lamiids</taxon>
        <taxon>Solanales</taxon>
        <taxon>Convolvulaceae</taxon>
        <taxon>Cuscuteae</taxon>
        <taxon>Cuscuta</taxon>
        <taxon>Cuscuta subgen. Cuscuta</taxon>
    </lineage>
</organism>
<gene>
    <name evidence="9" type="ORF">CEURO_LOCUS2696</name>
</gene>
<dbReference type="GO" id="GO:0006508">
    <property type="term" value="P:proteolysis"/>
    <property type="evidence" value="ECO:0007669"/>
    <property type="project" value="UniProtKB-KW"/>
</dbReference>
<evidence type="ECO:0000256" key="7">
    <source>
        <dbReference type="ARBA" id="ARBA00022918"/>
    </source>
</evidence>
<dbReference type="PANTHER" id="PTHR24559:SF450">
    <property type="entry name" value="RNA-DIRECTED DNA POLYMERASE HOMOLOG"/>
    <property type="match status" value="1"/>
</dbReference>
<evidence type="ECO:0000256" key="6">
    <source>
        <dbReference type="ARBA" id="ARBA00022801"/>
    </source>
</evidence>
<comment type="caution">
    <text evidence="9">The sequence shown here is derived from an EMBL/GenBank/DDBJ whole genome shotgun (WGS) entry which is preliminary data.</text>
</comment>
<name>A0A9P0YLI7_CUSEU</name>
<reference evidence="9" key="1">
    <citation type="submission" date="2022-07" db="EMBL/GenBank/DDBJ databases">
        <authorList>
            <person name="Macas J."/>
            <person name="Novak P."/>
            <person name="Neumann P."/>
        </authorList>
    </citation>
    <scope>NUCLEOTIDE SEQUENCE</scope>
</reference>
<proteinExistence type="predicted"/>
<dbReference type="Pfam" id="PF08284">
    <property type="entry name" value="RVP_2"/>
    <property type="match status" value="1"/>
</dbReference>
<evidence type="ECO:0000313" key="9">
    <source>
        <dbReference type="EMBL" id="CAH9068042.1"/>
    </source>
</evidence>
<dbReference type="Gene3D" id="3.10.10.10">
    <property type="entry name" value="HIV Type 1 Reverse Transcriptase, subunit A, domain 1"/>
    <property type="match status" value="1"/>
</dbReference>
<dbReference type="PANTHER" id="PTHR24559">
    <property type="entry name" value="TRANSPOSON TY3-I GAG-POL POLYPROTEIN"/>
    <property type="match status" value="1"/>
</dbReference>
<protein>
    <recommendedName>
        <fullName evidence="8">Reverse transcriptase domain-containing protein</fullName>
    </recommendedName>
</protein>
<keyword evidence="1" id="KW-0645">Protease</keyword>
<dbReference type="GO" id="GO:0004519">
    <property type="term" value="F:endonuclease activity"/>
    <property type="evidence" value="ECO:0007669"/>
    <property type="project" value="UniProtKB-KW"/>
</dbReference>
<dbReference type="AlphaFoldDB" id="A0A9P0YLI7"/>
<evidence type="ECO:0000256" key="4">
    <source>
        <dbReference type="ARBA" id="ARBA00022722"/>
    </source>
</evidence>
<dbReference type="Pfam" id="PF00078">
    <property type="entry name" value="RVT_1"/>
    <property type="match status" value="1"/>
</dbReference>
<keyword evidence="5" id="KW-0255">Endonuclease</keyword>
<evidence type="ECO:0000256" key="3">
    <source>
        <dbReference type="ARBA" id="ARBA00022695"/>
    </source>
</evidence>
<evidence type="ECO:0000256" key="2">
    <source>
        <dbReference type="ARBA" id="ARBA00022679"/>
    </source>
</evidence>
<evidence type="ECO:0000256" key="1">
    <source>
        <dbReference type="ARBA" id="ARBA00022670"/>
    </source>
</evidence>
<dbReference type="GO" id="GO:0004190">
    <property type="term" value="F:aspartic-type endopeptidase activity"/>
    <property type="evidence" value="ECO:0007669"/>
    <property type="project" value="InterPro"/>
</dbReference>
<dbReference type="InterPro" id="IPR043502">
    <property type="entry name" value="DNA/RNA_pol_sf"/>
</dbReference>
<accession>A0A9P0YLI7</accession>
<dbReference type="Gene3D" id="2.40.70.10">
    <property type="entry name" value="Acid Proteases"/>
    <property type="match status" value="1"/>
</dbReference>
<dbReference type="SUPFAM" id="SSF56672">
    <property type="entry name" value="DNA/RNA polymerases"/>
    <property type="match status" value="1"/>
</dbReference>
<keyword evidence="7" id="KW-0695">RNA-directed DNA polymerase</keyword>
<dbReference type="PROSITE" id="PS00141">
    <property type="entry name" value="ASP_PROTEASE"/>
    <property type="match status" value="1"/>
</dbReference>